<organism evidence="3 4">
    <name type="scientific">Suillus placidus</name>
    <dbReference type="NCBI Taxonomy" id="48579"/>
    <lineage>
        <taxon>Eukaryota</taxon>
        <taxon>Fungi</taxon>
        <taxon>Dikarya</taxon>
        <taxon>Basidiomycota</taxon>
        <taxon>Agaricomycotina</taxon>
        <taxon>Agaricomycetes</taxon>
        <taxon>Agaricomycetidae</taxon>
        <taxon>Boletales</taxon>
        <taxon>Suillineae</taxon>
        <taxon>Suillaceae</taxon>
        <taxon>Suillus</taxon>
    </lineage>
</organism>
<accession>A0A9P7A2H8</accession>
<comment type="caution">
    <text evidence="3">The sequence shown here is derived from an EMBL/GenBank/DDBJ whole genome shotgun (WGS) entry which is preliminary data.</text>
</comment>
<evidence type="ECO:0000313" key="3">
    <source>
        <dbReference type="EMBL" id="KAG1780552.1"/>
    </source>
</evidence>
<gene>
    <name evidence="3" type="ORF">EV702DRAFT_727158</name>
</gene>
<reference evidence="3" key="1">
    <citation type="journal article" date="2020" name="New Phytol.">
        <title>Comparative genomics reveals dynamic genome evolution in host specialist ectomycorrhizal fungi.</title>
        <authorList>
            <person name="Lofgren L.A."/>
            <person name="Nguyen N.H."/>
            <person name="Vilgalys R."/>
            <person name="Ruytinx J."/>
            <person name="Liao H.L."/>
            <person name="Branco S."/>
            <person name="Kuo A."/>
            <person name="LaButti K."/>
            <person name="Lipzen A."/>
            <person name="Andreopoulos W."/>
            <person name="Pangilinan J."/>
            <person name="Riley R."/>
            <person name="Hundley H."/>
            <person name="Na H."/>
            <person name="Barry K."/>
            <person name="Grigoriev I.V."/>
            <person name="Stajich J.E."/>
            <person name="Kennedy P.G."/>
        </authorList>
    </citation>
    <scope>NUCLEOTIDE SEQUENCE</scope>
    <source>
        <strain evidence="3">DOB743</strain>
    </source>
</reference>
<dbReference type="AlphaFoldDB" id="A0A9P7A2H8"/>
<feature type="compositionally biased region" description="Low complexity" evidence="1">
    <location>
        <begin position="282"/>
        <end position="295"/>
    </location>
</feature>
<evidence type="ECO:0000313" key="4">
    <source>
        <dbReference type="Proteomes" id="UP000714275"/>
    </source>
</evidence>
<dbReference type="OrthoDB" id="2682431at2759"/>
<dbReference type="Proteomes" id="UP000714275">
    <property type="component" value="Unassembled WGS sequence"/>
</dbReference>
<keyword evidence="2" id="KW-0732">Signal</keyword>
<evidence type="ECO:0000256" key="2">
    <source>
        <dbReference type="SAM" id="SignalP"/>
    </source>
</evidence>
<proteinExistence type="predicted"/>
<feature type="chain" id="PRO_5040138743" evidence="2">
    <location>
        <begin position="21"/>
        <end position="318"/>
    </location>
</feature>
<protein>
    <submittedName>
        <fullName evidence="3">Uncharacterized protein</fullName>
    </submittedName>
</protein>
<keyword evidence="4" id="KW-1185">Reference proteome</keyword>
<name>A0A9P7A2H8_9AGAM</name>
<evidence type="ECO:0000256" key="1">
    <source>
        <dbReference type="SAM" id="MobiDB-lite"/>
    </source>
</evidence>
<feature type="signal peptide" evidence="2">
    <location>
        <begin position="1"/>
        <end position="20"/>
    </location>
</feature>
<sequence>MRFAALIALAIVASTVPSLAAPAPYSSRRVTSKRHTASTDNDTVVDTSVRNGFVPPRIGTVILPGANLSLDYKRDTTSDIVQAIEAAFNELPPARKRDITADITAALQTLLKEGGSVLSDVNTKREADSILPVEERGLKIPKVSSTASNWLNDIGNVISLGVGANAIAGAFGSSNSTRRELDQRVDVGGALGGATLQFEDRSFTIPSSVSSILGKTAGIVSAGGTIATILSAFGGSSNITKRELGIDSERYGVYDQKRAVSSDIESILQQIIASFEGAADASGSTSTHTPTSTKRSTSDNDFLGLTDIITPEQLDELS</sequence>
<feature type="region of interest" description="Disordered" evidence="1">
    <location>
        <begin position="279"/>
        <end position="302"/>
    </location>
</feature>
<dbReference type="EMBL" id="JABBWD010000008">
    <property type="protein sequence ID" value="KAG1780552.1"/>
    <property type="molecule type" value="Genomic_DNA"/>
</dbReference>